<sequence>MRRSLLILLVSLWAGAARAAVPARLPADSWATVQGRKQGTVTALWNALDPFLFREAGTGRLRGVEYEVMESFAAYVRRRYGVRLRVEWREVPVFDELLPYVAHSRQAGVFGWGSFSITDARERQVRFTPPYMPDLNVLVTHERVPTAGSAAELLRALRGDGVAYTMQATTMADDVRALLPASGPETPTRFTADDFDILERIAGDERVFGYVPLSVYVVGLQKGLAIKRHPALTRPRRGCAGIYPPGSDWQPVVDEYFGSAEFGRVSQQLLQKYLGTYMSALVAAPAQGSRPADDRELLRLEKEIVSQRFVDAALQHQQSRTYLNGFILVGLLVLVLAGALLGRAVLVGRFNRQLQARNAVIGEQNEAIGRMNRQLEQKVLQGQMNPHFIFNSLNAIQYFVSLDEKRQALHYIAAFARFMRQLLANAANPTTAVADEIRLLEQYLALEQQRFAHKFTFSVEALAPGPELLAARLPSLLLHPFVENALYHGVLNRPDAGGHIRVRFEHTGTELRVAVEDNGAGRQTAAAQQTRQRSAHLTPFAQLAQERLALLNEDTATSIRVQTVDLADEAGGQGTRVEFACPATA</sequence>
<protein>
    <submittedName>
        <fullName evidence="5">Histidine kinase</fullName>
    </submittedName>
</protein>
<accession>A0ABS0I171</accession>
<dbReference type="PANTHER" id="PTHR34220:SF7">
    <property type="entry name" value="SENSOR HISTIDINE KINASE YPDA"/>
    <property type="match status" value="1"/>
</dbReference>
<reference evidence="5 6" key="1">
    <citation type="submission" date="2020-11" db="EMBL/GenBank/DDBJ databases">
        <authorList>
            <person name="Kim M.K."/>
        </authorList>
    </citation>
    <scope>NUCLEOTIDE SEQUENCE [LARGE SCALE GENOMIC DNA]</scope>
    <source>
        <strain evidence="5 6">BT662</strain>
    </source>
</reference>
<dbReference type="GO" id="GO:0016301">
    <property type="term" value="F:kinase activity"/>
    <property type="evidence" value="ECO:0007669"/>
    <property type="project" value="UniProtKB-KW"/>
</dbReference>
<dbReference type="Gene3D" id="3.30.565.10">
    <property type="entry name" value="Histidine kinase-like ATPase, C-terminal domain"/>
    <property type="match status" value="1"/>
</dbReference>
<keyword evidence="1" id="KW-0812">Transmembrane</keyword>
<dbReference type="Pfam" id="PF06580">
    <property type="entry name" value="His_kinase"/>
    <property type="match status" value="1"/>
</dbReference>
<feature type="domain" description="Signal transduction histidine kinase internal region" evidence="4">
    <location>
        <begin position="376"/>
        <end position="455"/>
    </location>
</feature>
<feature type="domain" description="Solute-binding protein family 3/N-terminal" evidence="3">
    <location>
        <begin position="48"/>
        <end position="143"/>
    </location>
</feature>
<keyword evidence="5" id="KW-0808">Transferase</keyword>
<dbReference type="Gene3D" id="3.40.190.10">
    <property type="entry name" value="Periplasmic binding protein-like II"/>
    <property type="match status" value="1"/>
</dbReference>
<dbReference type="SUPFAM" id="SSF53850">
    <property type="entry name" value="Periplasmic binding protein-like II"/>
    <property type="match status" value="1"/>
</dbReference>
<feature type="signal peptide" evidence="2">
    <location>
        <begin position="1"/>
        <end position="19"/>
    </location>
</feature>
<keyword evidence="1" id="KW-1133">Transmembrane helix</keyword>
<dbReference type="InterPro" id="IPR010559">
    <property type="entry name" value="Sig_transdc_His_kin_internal"/>
</dbReference>
<dbReference type="EMBL" id="JADQDM010000002">
    <property type="protein sequence ID" value="MBF9220690.1"/>
    <property type="molecule type" value="Genomic_DNA"/>
</dbReference>
<comment type="caution">
    <text evidence="5">The sequence shown here is derived from an EMBL/GenBank/DDBJ whole genome shotgun (WGS) entry which is preliminary data.</text>
</comment>
<evidence type="ECO:0000259" key="3">
    <source>
        <dbReference type="Pfam" id="PF00497"/>
    </source>
</evidence>
<dbReference type="InterPro" id="IPR001638">
    <property type="entry name" value="Solute-binding_3/MltF_N"/>
</dbReference>
<evidence type="ECO:0000313" key="6">
    <source>
        <dbReference type="Proteomes" id="UP000618931"/>
    </source>
</evidence>
<dbReference type="Pfam" id="PF00497">
    <property type="entry name" value="SBP_bac_3"/>
    <property type="match status" value="1"/>
</dbReference>
<keyword evidence="6" id="KW-1185">Reference proteome</keyword>
<feature type="transmembrane region" description="Helical" evidence="1">
    <location>
        <begin position="322"/>
        <end position="346"/>
    </location>
</feature>
<dbReference type="InterPro" id="IPR036890">
    <property type="entry name" value="HATPase_C_sf"/>
</dbReference>
<evidence type="ECO:0000259" key="4">
    <source>
        <dbReference type="Pfam" id="PF06580"/>
    </source>
</evidence>
<evidence type="ECO:0000256" key="1">
    <source>
        <dbReference type="SAM" id="Phobius"/>
    </source>
</evidence>
<dbReference type="InterPro" id="IPR050640">
    <property type="entry name" value="Bact_2-comp_sensor_kinase"/>
</dbReference>
<keyword evidence="5" id="KW-0418">Kinase</keyword>
<name>A0ABS0I171_9BACT</name>
<dbReference type="PANTHER" id="PTHR34220">
    <property type="entry name" value="SENSOR HISTIDINE KINASE YPDA"/>
    <property type="match status" value="1"/>
</dbReference>
<keyword evidence="2" id="KW-0732">Signal</keyword>
<dbReference type="SUPFAM" id="SSF55874">
    <property type="entry name" value="ATPase domain of HSP90 chaperone/DNA topoisomerase II/histidine kinase"/>
    <property type="match status" value="1"/>
</dbReference>
<gene>
    <name evidence="5" type="ORF">I2H31_06190</name>
</gene>
<organism evidence="5 6">
    <name type="scientific">Hymenobacter ruricola</name>
    <dbReference type="NCBI Taxonomy" id="2791023"/>
    <lineage>
        <taxon>Bacteria</taxon>
        <taxon>Pseudomonadati</taxon>
        <taxon>Bacteroidota</taxon>
        <taxon>Cytophagia</taxon>
        <taxon>Cytophagales</taxon>
        <taxon>Hymenobacteraceae</taxon>
        <taxon>Hymenobacter</taxon>
    </lineage>
</organism>
<dbReference type="Proteomes" id="UP000618931">
    <property type="component" value="Unassembled WGS sequence"/>
</dbReference>
<evidence type="ECO:0000256" key="2">
    <source>
        <dbReference type="SAM" id="SignalP"/>
    </source>
</evidence>
<evidence type="ECO:0000313" key="5">
    <source>
        <dbReference type="EMBL" id="MBF9220690.1"/>
    </source>
</evidence>
<keyword evidence="1" id="KW-0472">Membrane</keyword>
<proteinExistence type="predicted"/>
<dbReference type="RefSeq" id="WP_196292127.1">
    <property type="nucleotide sequence ID" value="NZ_JADQDM010000002.1"/>
</dbReference>
<feature type="chain" id="PRO_5045912243" evidence="2">
    <location>
        <begin position="20"/>
        <end position="585"/>
    </location>
</feature>